<accession>A0A212KAK0</accession>
<dbReference type="EMBL" id="FLUN01000001">
    <property type="protein sequence ID" value="SBW08769.1"/>
    <property type="molecule type" value="Genomic_DNA"/>
</dbReference>
<sequence>MLTEMEKVEAAAGAPIILTNWEGSIAQAVSSNNTTIHQITDCIPAGKIVVVSIISAVSTGNVADAAVELKGADGAAIAQYSGQYADSKMSFFKITAAGNYTLNITARGALYYYLRVAVVNAFY</sequence>
<name>A0A212KAK0_9FIRM</name>
<reference evidence="1" key="1">
    <citation type="submission" date="2016-04" db="EMBL/GenBank/DDBJ databases">
        <authorList>
            <person name="Evans L.H."/>
            <person name="Alamgir A."/>
            <person name="Owens N."/>
            <person name="Weber N.D."/>
            <person name="Virtaneva K."/>
            <person name="Barbian K."/>
            <person name="Babar A."/>
            <person name="Rosenke K."/>
        </authorList>
    </citation>
    <scope>NUCLEOTIDE SEQUENCE</scope>
    <source>
        <strain evidence="1">86</strain>
    </source>
</reference>
<proteinExistence type="predicted"/>
<protein>
    <submittedName>
        <fullName evidence="1">Uncharacterized protein</fullName>
    </submittedName>
</protein>
<evidence type="ECO:0000313" key="1">
    <source>
        <dbReference type="EMBL" id="SBW08769.1"/>
    </source>
</evidence>
<dbReference type="AlphaFoldDB" id="A0A212KAK0"/>
<organism evidence="1">
    <name type="scientific">uncultured Eubacteriales bacterium</name>
    <dbReference type="NCBI Taxonomy" id="172733"/>
    <lineage>
        <taxon>Bacteria</taxon>
        <taxon>Bacillati</taxon>
        <taxon>Bacillota</taxon>
        <taxon>Clostridia</taxon>
        <taxon>Eubacteriales</taxon>
        <taxon>environmental samples</taxon>
    </lineage>
</organism>
<gene>
    <name evidence="1" type="ORF">KL86CLO1_12515</name>
</gene>